<feature type="domain" description="Probable transposase IS891/IS1136/IS1341" evidence="6">
    <location>
        <begin position="185"/>
        <end position="279"/>
    </location>
</feature>
<keyword evidence="5" id="KW-0233">DNA recombination</keyword>
<dbReference type="InterPro" id="IPR051399">
    <property type="entry name" value="RNA-guided_DNA_endo/Transpos"/>
</dbReference>
<comment type="similarity">
    <text evidence="1">In the C-terminal section; belongs to the transposase 35 family.</text>
</comment>
<dbReference type="AlphaFoldDB" id="A0A5B2WRG2"/>
<keyword evidence="3" id="KW-0815">Transposition</keyword>
<accession>A0A5B2WRG2</accession>
<evidence type="ECO:0000313" key="9">
    <source>
        <dbReference type="Proteomes" id="UP000323454"/>
    </source>
</evidence>
<evidence type="ECO:0000313" key="8">
    <source>
        <dbReference type="EMBL" id="KAA2254085.1"/>
    </source>
</evidence>
<reference evidence="8 9" key="2">
    <citation type="submission" date="2019-09" db="EMBL/GenBank/DDBJ databases">
        <authorList>
            <person name="Jin C."/>
        </authorList>
    </citation>
    <scope>NUCLEOTIDE SEQUENCE [LARGE SCALE GENOMIC DNA]</scope>
    <source>
        <strain evidence="8 9">AN110305</strain>
    </source>
</reference>
<dbReference type="GO" id="GO:0032196">
    <property type="term" value="P:transposition"/>
    <property type="evidence" value="ECO:0007669"/>
    <property type="project" value="UniProtKB-KW"/>
</dbReference>
<dbReference type="PANTHER" id="PTHR30405">
    <property type="entry name" value="TRANSPOSASE"/>
    <property type="match status" value="1"/>
</dbReference>
<dbReference type="RefSeq" id="WP_149853450.1">
    <property type="nucleotide sequence ID" value="NZ_VUOB01000063.1"/>
</dbReference>
<proteinExistence type="inferred from homology"/>
<evidence type="ECO:0000256" key="4">
    <source>
        <dbReference type="ARBA" id="ARBA00023125"/>
    </source>
</evidence>
<evidence type="ECO:0000256" key="1">
    <source>
        <dbReference type="ARBA" id="ARBA00008761"/>
    </source>
</evidence>
<dbReference type="GO" id="GO:0003677">
    <property type="term" value="F:DNA binding"/>
    <property type="evidence" value="ECO:0007669"/>
    <property type="project" value="UniProtKB-KW"/>
</dbReference>
<keyword evidence="9" id="KW-1185">Reference proteome</keyword>
<dbReference type="Pfam" id="PF01385">
    <property type="entry name" value="OrfB_IS605"/>
    <property type="match status" value="1"/>
</dbReference>
<dbReference type="Pfam" id="PF07282">
    <property type="entry name" value="Cas12f1-like_TNB"/>
    <property type="match status" value="1"/>
</dbReference>
<dbReference type="NCBIfam" id="TIGR01766">
    <property type="entry name" value="IS200/IS605 family accessory protein TnpB-like domain"/>
    <property type="match status" value="1"/>
</dbReference>
<dbReference type="GO" id="GO:0006310">
    <property type="term" value="P:DNA recombination"/>
    <property type="evidence" value="ECO:0007669"/>
    <property type="project" value="UniProtKB-KW"/>
</dbReference>
<name>A0A5B2WRG2_9PSEU</name>
<dbReference type="InterPro" id="IPR010095">
    <property type="entry name" value="Cas12f1-like_TNB"/>
</dbReference>
<protein>
    <submittedName>
        <fullName evidence="8">IS200/IS605 family element transposase accessory protein TnpB</fullName>
    </submittedName>
</protein>
<organism evidence="8 9">
    <name type="scientific">Solihabitans fulvus</name>
    <dbReference type="NCBI Taxonomy" id="1892852"/>
    <lineage>
        <taxon>Bacteria</taxon>
        <taxon>Bacillati</taxon>
        <taxon>Actinomycetota</taxon>
        <taxon>Actinomycetes</taxon>
        <taxon>Pseudonocardiales</taxon>
        <taxon>Pseudonocardiaceae</taxon>
        <taxon>Solihabitans</taxon>
    </lineage>
</organism>
<gene>
    <name evidence="8" type="ORF">F0L68_31230</name>
</gene>
<evidence type="ECO:0000259" key="6">
    <source>
        <dbReference type="Pfam" id="PF01385"/>
    </source>
</evidence>
<dbReference type="Proteomes" id="UP000323454">
    <property type="component" value="Unassembled WGS sequence"/>
</dbReference>
<sequence>MVINVKHVVQVRLLPTPEQASALLATLHACNTAASWLSEQMHTNRVFGKFDVQKRFYTALRERFGLAAQPAIRVIGKTVDAYTTLRANLKAGNYGPPGSDRRRTVEDTPIAFRPHAGQPFDARCLSWRLGDAGLGGTVSIWTTAGRLKDVRIVGNPGHLALLRSRSSIGETDLLHRDGVWLLHAVIDTPETPRRAPVNGFLGVDLGIVNIATTSDGDRFSGSRLNRYRKRQQRIRKRLQAKKTTSARRLLRKRRRTEARFATDVNHQISKTIVAEAERTGRGIAVGELTGIRDRVRLRKPQRATLHSWAFAQLGQFLAYKAQRAGVVLVQVDPAYTSQRCHRCGWTDRKNRRSQASFICGRCGFVGHADHNAALNIDQRGVERWGEVMRPDAAPILAAS</sequence>
<dbReference type="PANTHER" id="PTHR30405:SF11">
    <property type="entry name" value="RNA-GUIDED DNA ENDONUCLEASE RV2885C-RELATED"/>
    <property type="match status" value="1"/>
</dbReference>
<keyword evidence="4" id="KW-0238">DNA-binding</keyword>
<feature type="domain" description="Cas12f1-like TNB" evidence="7">
    <location>
        <begin position="310"/>
        <end position="376"/>
    </location>
</feature>
<evidence type="ECO:0000256" key="5">
    <source>
        <dbReference type="ARBA" id="ARBA00023172"/>
    </source>
</evidence>
<dbReference type="OrthoDB" id="501880at2"/>
<evidence type="ECO:0000256" key="3">
    <source>
        <dbReference type="ARBA" id="ARBA00022578"/>
    </source>
</evidence>
<evidence type="ECO:0000256" key="2">
    <source>
        <dbReference type="ARBA" id="ARBA00011044"/>
    </source>
</evidence>
<dbReference type="InterPro" id="IPR001959">
    <property type="entry name" value="Transposase"/>
</dbReference>
<comment type="caution">
    <text evidence="8">The sequence shown here is derived from an EMBL/GenBank/DDBJ whole genome shotgun (WGS) entry which is preliminary data.</text>
</comment>
<evidence type="ECO:0000259" key="7">
    <source>
        <dbReference type="Pfam" id="PF07282"/>
    </source>
</evidence>
<dbReference type="EMBL" id="VUOB01000063">
    <property type="protein sequence ID" value="KAA2254085.1"/>
    <property type="molecule type" value="Genomic_DNA"/>
</dbReference>
<comment type="similarity">
    <text evidence="2">In the N-terminal section; belongs to the transposase 2 family.</text>
</comment>
<dbReference type="NCBIfam" id="NF040570">
    <property type="entry name" value="guided_TnpB"/>
    <property type="match status" value="1"/>
</dbReference>
<reference evidence="8 9" key="1">
    <citation type="submission" date="2019-09" db="EMBL/GenBank/DDBJ databases">
        <title>Goodfellowia gen. nov., a new genus of the Pseudonocardineae related to Actinoalloteichus, containing Goodfellowia coeruleoviolacea gen. nov., comb. nov. gen. nov., comb. nov.</title>
        <authorList>
            <person name="Labeda D."/>
        </authorList>
    </citation>
    <scope>NUCLEOTIDE SEQUENCE [LARGE SCALE GENOMIC DNA]</scope>
    <source>
        <strain evidence="8 9">AN110305</strain>
    </source>
</reference>